<reference evidence="2 4" key="1">
    <citation type="submission" date="2015-10" db="EMBL/GenBank/DDBJ databases">
        <title>The cercosporin biosynthetic gene cluster was horizontally transferred to several fungal lineages and shown to be expanded in Cercospora beticola based on microsynteny with recipient genomes.</title>
        <authorList>
            <person name="De Jonge R."/>
            <person name="Ebert M.K."/>
            <person name="Suttle J.C."/>
            <person name="Jurick Ii W.M."/>
            <person name="Secor G.A."/>
            <person name="Thomma B.P."/>
            <person name="Van De Peer Y."/>
            <person name="Bolton M.D."/>
        </authorList>
    </citation>
    <scope>NUCLEOTIDE SEQUENCE [LARGE SCALE GENOMIC DNA]</scope>
    <source>
        <strain evidence="2 4">09-40</strain>
    </source>
</reference>
<dbReference type="EMBL" id="LKMD01000101">
    <property type="protein sequence ID" value="PIA99054.1"/>
    <property type="molecule type" value="Genomic_DNA"/>
</dbReference>
<evidence type="ECO:0000313" key="3">
    <source>
        <dbReference type="EMBL" id="WPA99893.1"/>
    </source>
</evidence>
<dbReference type="EMBL" id="CP134186">
    <property type="protein sequence ID" value="WPA99893.1"/>
    <property type="molecule type" value="Genomic_DNA"/>
</dbReference>
<proteinExistence type="predicted"/>
<gene>
    <name evidence="2" type="ORF">CB0940_02745</name>
    <name evidence="3" type="ORF">RHO25_004513</name>
</gene>
<evidence type="ECO:0000313" key="5">
    <source>
        <dbReference type="Proteomes" id="UP001302367"/>
    </source>
</evidence>
<protein>
    <submittedName>
        <fullName evidence="2">Uncharacterized protein</fullName>
    </submittedName>
</protein>
<dbReference type="AlphaFoldDB" id="A0A2G5I2L6"/>
<evidence type="ECO:0000256" key="1">
    <source>
        <dbReference type="SAM" id="MobiDB-lite"/>
    </source>
</evidence>
<dbReference type="Proteomes" id="UP000230605">
    <property type="component" value="Chromosome 3"/>
</dbReference>
<dbReference type="Proteomes" id="UP001302367">
    <property type="component" value="Chromosome 3"/>
</dbReference>
<reference evidence="3 5" key="2">
    <citation type="submission" date="2023-09" db="EMBL/GenBank/DDBJ databases">
        <title>Complete-Gapless Cercospora beticola genome.</title>
        <authorList>
            <person name="Wyatt N.A."/>
            <person name="Spanner R.E."/>
            <person name="Bolton M.D."/>
        </authorList>
    </citation>
    <scope>NUCLEOTIDE SEQUENCE [LARGE SCALE GENOMIC DNA]</scope>
    <source>
        <strain evidence="3">Cb09-40</strain>
    </source>
</reference>
<dbReference type="OrthoDB" id="3943993at2759"/>
<evidence type="ECO:0000313" key="4">
    <source>
        <dbReference type="Proteomes" id="UP000230605"/>
    </source>
</evidence>
<evidence type="ECO:0000313" key="2">
    <source>
        <dbReference type="EMBL" id="PIA99054.1"/>
    </source>
</evidence>
<feature type="region of interest" description="Disordered" evidence="1">
    <location>
        <begin position="235"/>
        <end position="271"/>
    </location>
</feature>
<name>A0A2G5I2L6_CERBT</name>
<accession>A0A2G5I2L6</accession>
<sequence length="295" mass="32686">MANLRRSQRAQAAAYDSNGRDYIATELACTRAEVEHWLAAPEVNQHLVLWYNLCVLGRRRYNDAIDWITDGEDGYFYNKQGLEEDLLLTCLGEGDAKVFKGQERTDFMEDGIHTSDWSTAKLWARAAWRIAQSNSSEGQHFHATIMRHPAAVYGLTIDILCLAFHSIAHRKAESIWHGLITGDSSQPMGLSSESGSSSIVGAVELDQSDRDSTTEESTTDHVDVVSYALSVASSEDDASDFEDPKTPLRAKCRTHLSPPPAPKKTTTRPFHPRKACDWVDSLPCLTSPAFGDPSN</sequence>
<organism evidence="2 4">
    <name type="scientific">Cercospora beticola</name>
    <name type="common">Sugarbeet leaf spot fungus</name>
    <dbReference type="NCBI Taxonomy" id="122368"/>
    <lineage>
        <taxon>Eukaryota</taxon>
        <taxon>Fungi</taxon>
        <taxon>Dikarya</taxon>
        <taxon>Ascomycota</taxon>
        <taxon>Pezizomycotina</taxon>
        <taxon>Dothideomycetes</taxon>
        <taxon>Dothideomycetidae</taxon>
        <taxon>Mycosphaerellales</taxon>
        <taxon>Mycosphaerellaceae</taxon>
        <taxon>Cercospora</taxon>
    </lineage>
</organism>
<keyword evidence="5" id="KW-1185">Reference proteome</keyword>